<dbReference type="PANTHER" id="PTHR30625">
    <property type="entry name" value="PROTEIN TOLQ"/>
    <property type="match status" value="1"/>
</dbReference>
<dbReference type="GO" id="GO:0005886">
    <property type="term" value="C:plasma membrane"/>
    <property type="evidence" value="ECO:0007669"/>
    <property type="project" value="UniProtKB-SubCell"/>
</dbReference>
<evidence type="ECO:0000256" key="3">
    <source>
        <dbReference type="ARBA" id="ARBA00022692"/>
    </source>
</evidence>
<dbReference type="InterPro" id="IPR050790">
    <property type="entry name" value="ExbB/TolQ_transport"/>
</dbReference>
<evidence type="ECO:0000256" key="7">
    <source>
        <dbReference type="SAM" id="Phobius"/>
    </source>
</evidence>
<organism evidence="9 10">
    <name type="scientific">Oleiphilus messinensis</name>
    <dbReference type="NCBI Taxonomy" id="141451"/>
    <lineage>
        <taxon>Bacteria</taxon>
        <taxon>Pseudomonadati</taxon>
        <taxon>Pseudomonadota</taxon>
        <taxon>Gammaproteobacteria</taxon>
        <taxon>Oceanospirillales</taxon>
        <taxon>Oleiphilaceae</taxon>
        <taxon>Oleiphilus</taxon>
    </lineage>
</organism>
<dbReference type="PANTHER" id="PTHR30625:SF18">
    <property type="entry name" value="TONB2 ENERGY TRANSDUCTION SYSTEM INNER MEMBRANE COMPONENT EXBB"/>
    <property type="match status" value="1"/>
</dbReference>
<dbReference type="Pfam" id="PF01618">
    <property type="entry name" value="MotA_ExbB"/>
    <property type="match status" value="1"/>
</dbReference>
<dbReference type="EMBL" id="CP021425">
    <property type="protein sequence ID" value="ARU57876.1"/>
    <property type="molecule type" value="Genomic_DNA"/>
</dbReference>
<dbReference type="AlphaFoldDB" id="A0A1Y0IDL7"/>
<keyword evidence="2" id="KW-1003">Cell membrane</keyword>
<evidence type="ECO:0000256" key="4">
    <source>
        <dbReference type="ARBA" id="ARBA00022989"/>
    </source>
</evidence>
<accession>A0A1Y0IDL7</accession>
<evidence type="ECO:0000313" key="10">
    <source>
        <dbReference type="Proteomes" id="UP000196027"/>
    </source>
</evidence>
<feature type="transmembrane region" description="Helical" evidence="7">
    <location>
        <begin position="136"/>
        <end position="158"/>
    </location>
</feature>
<gene>
    <name evidence="9" type="ORF">OLMES_3856</name>
</gene>
<evidence type="ECO:0000256" key="2">
    <source>
        <dbReference type="ARBA" id="ARBA00022475"/>
    </source>
</evidence>
<proteinExistence type="inferred from homology"/>
<dbReference type="Proteomes" id="UP000196027">
    <property type="component" value="Chromosome"/>
</dbReference>
<keyword evidence="3 7" id="KW-0812">Transmembrane</keyword>
<comment type="subcellular location">
    <subcellularLocation>
        <location evidence="1">Cell membrane</location>
        <topology evidence="1">Multi-pass membrane protein</topology>
    </subcellularLocation>
    <subcellularLocation>
        <location evidence="6">Membrane</location>
        <topology evidence="6">Multi-pass membrane protein</topology>
    </subcellularLocation>
</comment>
<keyword evidence="6" id="KW-0653">Protein transport</keyword>
<feature type="transmembrane region" description="Helical" evidence="7">
    <location>
        <begin position="96"/>
        <end position="116"/>
    </location>
</feature>
<dbReference type="KEGG" id="ome:OLMES_3856"/>
<feature type="domain" description="MotA/TolQ/ExbB proton channel" evidence="8">
    <location>
        <begin position="91"/>
        <end position="167"/>
    </location>
</feature>
<evidence type="ECO:0000256" key="1">
    <source>
        <dbReference type="ARBA" id="ARBA00004651"/>
    </source>
</evidence>
<evidence type="ECO:0000259" key="8">
    <source>
        <dbReference type="Pfam" id="PF01618"/>
    </source>
</evidence>
<keyword evidence="10" id="KW-1185">Reference proteome</keyword>
<evidence type="ECO:0000313" key="9">
    <source>
        <dbReference type="EMBL" id="ARU57876.1"/>
    </source>
</evidence>
<keyword evidence="6" id="KW-0813">Transport</keyword>
<dbReference type="OrthoDB" id="4045at2"/>
<protein>
    <submittedName>
        <fullName evidence="9">MotA/TolQ/ExbB proton channel</fullName>
    </submittedName>
</protein>
<comment type="similarity">
    <text evidence="6">Belongs to the exbB/tolQ family.</text>
</comment>
<dbReference type="RefSeq" id="WP_087462722.1">
    <property type="nucleotide sequence ID" value="NZ_CP021425.1"/>
</dbReference>
<keyword evidence="4 7" id="KW-1133">Transmembrane helix</keyword>
<sequence>MQPDSTLKVSGIWPDAETILVSLELFFRSGGPVLILLAFVGLALWMLLLERFWFRFAVFPSRLAACRRLESLKARRLQSCDLTLEIDFAFPLIKTLIAICPLLGLLGTVTGMIQLFDVMSAKGTANPRLMASGVAQATLPTMAGMTLAVTGLLCFTWLQRWGQLQRNHIRDLTTI</sequence>
<dbReference type="InterPro" id="IPR002898">
    <property type="entry name" value="MotA_ExbB_proton_chnl"/>
</dbReference>
<keyword evidence="5 7" id="KW-0472">Membrane</keyword>
<evidence type="ECO:0000256" key="5">
    <source>
        <dbReference type="ARBA" id="ARBA00023136"/>
    </source>
</evidence>
<dbReference type="GO" id="GO:0017038">
    <property type="term" value="P:protein import"/>
    <property type="evidence" value="ECO:0007669"/>
    <property type="project" value="TreeGrafter"/>
</dbReference>
<evidence type="ECO:0000256" key="6">
    <source>
        <dbReference type="RuleBase" id="RU004057"/>
    </source>
</evidence>
<name>A0A1Y0IDL7_9GAMM</name>
<reference evidence="9 10" key="1">
    <citation type="submission" date="2017-05" db="EMBL/GenBank/DDBJ databases">
        <title>Genomic insights into alkan degradation activity of Oleiphilus messinensis.</title>
        <authorList>
            <person name="Kozyavkin S.A."/>
            <person name="Slesarev A.I."/>
            <person name="Golyshin P.N."/>
            <person name="Korzhenkov A."/>
            <person name="Golyshina O.N."/>
            <person name="Toshchakov S.V."/>
        </authorList>
    </citation>
    <scope>NUCLEOTIDE SEQUENCE [LARGE SCALE GENOMIC DNA]</scope>
    <source>
        <strain evidence="9 10">ME102</strain>
    </source>
</reference>
<feature type="transmembrane region" description="Helical" evidence="7">
    <location>
        <begin position="33"/>
        <end position="54"/>
    </location>
</feature>